<keyword evidence="2" id="KW-1185">Reference proteome</keyword>
<proteinExistence type="predicted"/>
<dbReference type="Proteomes" id="UP001272773">
    <property type="component" value="Unassembled WGS sequence"/>
</dbReference>
<dbReference type="GeneID" id="88624954"/>
<reference evidence="1 2" key="1">
    <citation type="submission" date="2023-11" db="EMBL/GenBank/DDBJ databases">
        <title>MicrobeMod: A computational toolkit for identifying prokaryotic methylation and restriction-modification with nanopore sequencing.</title>
        <authorList>
            <person name="Crits-Christoph A."/>
            <person name="Kang S.C."/>
            <person name="Lee H."/>
            <person name="Ostrov N."/>
        </authorList>
    </citation>
    <scope>NUCLEOTIDE SEQUENCE [LARGE SCALE GENOMIC DNA]</scope>
    <source>
        <strain evidence="1 2">ATCC BAA-2732</strain>
    </source>
</reference>
<evidence type="ECO:0008006" key="3">
    <source>
        <dbReference type="Google" id="ProtNLM"/>
    </source>
</evidence>
<protein>
    <recommendedName>
        <fullName evidence="3">DUF4747 family protein</fullName>
    </recommendedName>
</protein>
<name>A0ABU4QE82_9GAMM</name>
<accession>A0ABU4QE82</accession>
<dbReference type="Pfam" id="PF15931">
    <property type="entry name" value="DUF4747"/>
    <property type="match status" value="1"/>
</dbReference>
<sequence length="297" mass="33546">MASSGTYYLGRVLKLGTLDQEKLMNAIKEPVSLSYRGSSWTFIDVQEVKGNGEHYIFGRLSKYKPLGEVTVVDTHRRTEETQIEPNLKVASSPFVYIPSHSGIAFLNVYNHIEQKAFVNRFCSIIEETYQRFFVDCDIELVSDLRSFAAKISSLDGIYHVNAKISPPNPMFGCLWAELKDYLIKRNTDRMTVVEDAPESEPLNTDLPYHIEKAANQTADEQYVSEEPLPIGDAAILMAADGYGHGTVKGKRDNEVITIKTSETVKNFSFDKNPEPDALYRKALGIFDEIKEKRHLGH</sequence>
<gene>
    <name evidence="1" type="ORF">SIL79_15560</name>
</gene>
<dbReference type="InterPro" id="IPR031832">
    <property type="entry name" value="DUF4747"/>
</dbReference>
<organism evidence="1 2">
    <name type="scientific">Shewanella indica</name>
    <dbReference type="NCBI Taxonomy" id="768528"/>
    <lineage>
        <taxon>Bacteria</taxon>
        <taxon>Pseudomonadati</taxon>
        <taxon>Pseudomonadota</taxon>
        <taxon>Gammaproteobacteria</taxon>
        <taxon>Alteromonadales</taxon>
        <taxon>Shewanellaceae</taxon>
        <taxon>Shewanella</taxon>
    </lineage>
</organism>
<dbReference type="EMBL" id="JAWXXR010000001">
    <property type="protein sequence ID" value="MDX6017727.1"/>
    <property type="molecule type" value="Genomic_DNA"/>
</dbReference>
<evidence type="ECO:0000313" key="2">
    <source>
        <dbReference type="Proteomes" id="UP001272773"/>
    </source>
</evidence>
<evidence type="ECO:0000313" key="1">
    <source>
        <dbReference type="EMBL" id="MDX6017727.1"/>
    </source>
</evidence>
<dbReference type="RefSeq" id="WP_202932783.1">
    <property type="nucleotide sequence ID" value="NZ_JAWXXR010000001.1"/>
</dbReference>
<comment type="caution">
    <text evidence="1">The sequence shown here is derived from an EMBL/GenBank/DDBJ whole genome shotgun (WGS) entry which is preliminary data.</text>
</comment>